<dbReference type="GO" id="GO:0006513">
    <property type="term" value="P:protein monoubiquitination"/>
    <property type="evidence" value="ECO:0007669"/>
    <property type="project" value="TreeGrafter"/>
</dbReference>
<comment type="catalytic activity">
    <reaction evidence="1">
        <text>S-ubiquitinyl-[E2 ubiquitin-conjugating enzyme]-L-cysteine + [acceptor protein]-L-lysine = [E2 ubiquitin-conjugating enzyme]-L-cysteine + N(6)-ubiquitinyl-[acceptor protein]-L-lysine.</text>
        <dbReference type="EC" id="2.3.2.27"/>
    </reaction>
</comment>
<dbReference type="PANTHER" id="PTHR46077">
    <property type="entry name" value="E3 UBIQUITIN-PROTEIN LIGASE TOPORS"/>
    <property type="match status" value="1"/>
</dbReference>
<evidence type="ECO:0000313" key="9">
    <source>
        <dbReference type="EMBL" id="TQV92209.1"/>
    </source>
</evidence>
<dbReference type="InterPro" id="IPR001841">
    <property type="entry name" value="Znf_RING"/>
</dbReference>
<dbReference type="STRING" id="43265.A0A545URV7"/>
<feature type="compositionally biased region" description="Basic and acidic residues" evidence="7">
    <location>
        <begin position="301"/>
        <end position="334"/>
    </location>
</feature>
<feature type="compositionally biased region" description="Pro residues" evidence="7">
    <location>
        <begin position="197"/>
        <end position="206"/>
    </location>
</feature>
<accession>A0A545URV7</accession>
<protein>
    <recommendedName>
        <fullName evidence="2">RING-type E3 ubiquitin transferase</fullName>
        <ecNumber evidence="2">2.3.2.27</ecNumber>
    </recommendedName>
</protein>
<feature type="region of interest" description="Disordered" evidence="7">
    <location>
        <begin position="301"/>
        <end position="348"/>
    </location>
</feature>
<evidence type="ECO:0000256" key="3">
    <source>
        <dbReference type="ARBA" id="ARBA00022679"/>
    </source>
</evidence>
<dbReference type="InterPro" id="IPR013083">
    <property type="entry name" value="Znf_RING/FYVE/PHD"/>
</dbReference>
<sequence>MAGVKEEGMGGAAVVVAGDDDSRNTQCVICLQDLREPCEIVPCGHCLFDLACAQIWLRQNPTCPLCKVRAVRVLYGDGRGRGGGGSPPGPRLEEAAAAAALRVRRQVYAQARFSMHVGSNPVSGYRELTPDLFRHDEELVSRARLFMRRELQVFEFLSHPTTTRTTASLSSPAPLPFSPRHFSYSYSYNSSSSSFRPSPPSPPMSSPPAARRPRIPRAEFLLEYVIAMLKSVDPVGSAGAARAMLADHLGDAHARLFLHELRSWLRSPFARLEDWDRVVQYPPAAEELEAARERREREFAAREERRDREFATREARRRREEAERRMNRLHHPDDGGGGGGGDDDDDDCLQLHVRSLLLDSASPMPRRR</sequence>
<keyword evidence="3" id="KW-0808">Transferase</keyword>
<organism evidence="9 10">
    <name type="scientific">Cordyceps javanica</name>
    <dbReference type="NCBI Taxonomy" id="43265"/>
    <lineage>
        <taxon>Eukaryota</taxon>
        <taxon>Fungi</taxon>
        <taxon>Dikarya</taxon>
        <taxon>Ascomycota</taxon>
        <taxon>Pezizomycotina</taxon>
        <taxon>Sordariomycetes</taxon>
        <taxon>Hypocreomycetidae</taxon>
        <taxon>Hypocreales</taxon>
        <taxon>Cordycipitaceae</taxon>
        <taxon>Cordyceps</taxon>
    </lineage>
</organism>
<keyword evidence="4" id="KW-0805">Transcription regulation</keyword>
<evidence type="ECO:0000256" key="5">
    <source>
        <dbReference type="ARBA" id="ARBA00023163"/>
    </source>
</evidence>
<dbReference type="PANTHER" id="PTHR46077:SF1">
    <property type="entry name" value="TOP1 BINDING ARGININE_SERINE RICH PROTEIN, E3 UBIQUITIN LIGASE"/>
    <property type="match status" value="1"/>
</dbReference>
<dbReference type="GO" id="GO:0000209">
    <property type="term" value="P:protein polyubiquitination"/>
    <property type="evidence" value="ECO:0007669"/>
    <property type="project" value="TreeGrafter"/>
</dbReference>
<dbReference type="EC" id="2.3.2.27" evidence="2"/>
<evidence type="ECO:0000256" key="2">
    <source>
        <dbReference type="ARBA" id="ARBA00012483"/>
    </source>
</evidence>
<reference evidence="9 10" key="1">
    <citation type="journal article" date="2019" name="Appl. Microbiol. Biotechnol.">
        <title>Genome sequence of Isaria javanica and comparative genome analysis insights into family S53 peptidase evolution in fungal entomopathogens.</title>
        <authorList>
            <person name="Lin R."/>
            <person name="Zhang X."/>
            <person name="Xin B."/>
            <person name="Zou M."/>
            <person name="Gao Y."/>
            <person name="Qin F."/>
            <person name="Hu Q."/>
            <person name="Xie B."/>
            <person name="Cheng X."/>
        </authorList>
    </citation>
    <scope>NUCLEOTIDE SEQUENCE [LARGE SCALE GENOMIC DNA]</scope>
    <source>
        <strain evidence="9 10">IJ1G</strain>
    </source>
</reference>
<keyword evidence="6" id="KW-0862">Zinc</keyword>
<dbReference type="AlphaFoldDB" id="A0A545URV7"/>
<evidence type="ECO:0000256" key="1">
    <source>
        <dbReference type="ARBA" id="ARBA00000900"/>
    </source>
</evidence>
<comment type="caution">
    <text evidence="9">The sequence shown here is derived from an EMBL/GenBank/DDBJ whole genome shotgun (WGS) entry which is preliminary data.</text>
</comment>
<proteinExistence type="predicted"/>
<evidence type="ECO:0000259" key="8">
    <source>
        <dbReference type="PROSITE" id="PS50089"/>
    </source>
</evidence>
<gene>
    <name evidence="9" type="ORF">IF1G_09281</name>
</gene>
<evidence type="ECO:0000256" key="6">
    <source>
        <dbReference type="PROSITE-ProRule" id="PRU00175"/>
    </source>
</evidence>
<dbReference type="EMBL" id="SPUK01000016">
    <property type="protein sequence ID" value="TQV92209.1"/>
    <property type="molecule type" value="Genomic_DNA"/>
</dbReference>
<keyword evidence="5" id="KW-0804">Transcription</keyword>
<evidence type="ECO:0000313" key="10">
    <source>
        <dbReference type="Proteomes" id="UP000315783"/>
    </source>
</evidence>
<dbReference type="SUPFAM" id="SSF57850">
    <property type="entry name" value="RING/U-box"/>
    <property type="match status" value="1"/>
</dbReference>
<keyword evidence="6" id="KW-0863">Zinc-finger</keyword>
<feature type="region of interest" description="Disordered" evidence="7">
    <location>
        <begin position="193"/>
        <end position="212"/>
    </location>
</feature>
<feature type="domain" description="RING-type" evidence="8">
    <location>
        <begin position="27"/>
        <end position="67"/>
    </location>
</feature>
<dbReference type="PROSITE" id="PS50089">
    <property type="entry name" value="ZF_RING_2"/>
    <property type="match status" value="1"/>
</dbReference>
<dbReference type="GO" id="GO:0061630">
    <property type="term" value="F:ubiquitin protein ligase activity"/>
    <property type="evidence" value="ECO:0007669"/>
    <property type="project" value="UniProtKB-EC"/>
</dbReference>
<keyword evidence="10" id="KW-1185">Reference proteome</keyword>
<dbReference type="Pfam" id="PF13639">
    <property type="entry name" value="zf-RING_2"/>
    <property type="match status" value="1"/>
</dbReference>
<evidence type="ECO:0000256" key="4">
    <source>
        <dbReference type="ARBA" id="ARBA00023015"/>
    </source>
</evidence>
<keyword evidence="6" id="KW-0479">Metal-binding</keyword>
<dbReference type="GO" id="GO:0008270">
    <property type="term" value="F:zinc ion binding"/>
    <property type="evidence" value="ECO:0007669"/>
    <property type="project" value="UniProtKB-KW"/>
</dbReference>
<dbReference type="Gene3D" id="3.30.40.10">
    <property type="entry name" value="Zinc/RING finger domain, C3HC4 (zinc finger)"/>
    <property type="match status" value="1"/>
</dbReference>
<evidence type="ECO:0000256" key="7">
    <source>
        <dbReference type="SAM" id="MobiDB-lite"/>
    </source>
</evidence>
<dbReference type="Proteomes" id="UP000315783">
    <property type="component" value="Unassembled WGS sequence"/>
</dbReference>
<name>A0A545URV7_9HYPO</name>